<evidence type="ECO:0000313" key="1">
    <source>
        <dbReference type="EMBL" id="JAC74622.1"/>
    </source>
</evidence>
<proteinExistence type="predicted"/>
<dbReference type="EMBL" id="GBEZ01011135">
    <property type="protein sequence ID" value="JAC74622.1"/>
    <property type="molecule type" value="Transcribed_RNA"/>
</dbReference>
<protein>
    <submittedName>
        <fullName evidence="1">Uncharacterized protein</fullName>
    </submittedName>
</protein>
<reference evidence="1" key="1">
    <citation type="submission" date="2014-05" db="EMBL/GenBank/DDBJ databases">
        <title>The transcriptome of the halophilic microalga Tetraselmis sp. GSL018 isolated from the Great Salt Lake, Utah.</title>
        <authorList>
            <person name="Jinkerson R.E."/>
            <person name="D'Adamo S."/>
            <person name="Posewitz M.C."/>
        </authorList>
    </citation>
    <scope>NUCLEOTIDE SEQUENCE</scope>
    <source>
        <strain evidence="1">GSL018</strain>
    </source>
</reference>
<name>A0A061RP36_9CHLO</name>
<accession>A0A061RP36</accession>
<organism evidence="1">
    <name type="scientific">Tetraselmis sp. GSL018</name>
    <dbReference type="NCBI Taxonomy" id="582737"/>
    <lineage>
        <taxon>Eukaryota</taxon>
        <taxon>Viridiplantae</taxon>
        <taxon>Chlorophyta</taxon>
        <taxon>core chlorophytes</taxon>
        <taxon>Chlorodendrophyceae</taxon>
        <taxon>Chlorodendrales</taxon>
        <taxon>Chlorodendraceae</taxon>
        <taxon>Tetraselmis</taxon>
    </lineage>
</organism>
<dbReference type="AlphaFoldDB" id="A0A061RP36"/>
<sequence length="94" mass="10056">MASLCITGQSWKKARKSVLRTECDLGEGEEERTICILLEGRPAMKTTPAKLCHFAARDCGMSQSRPQRCGKRAGGVYSSCGATNSASCALLGRT</sequence>
<gene>
    <name evidence="1" type="ORF">TSPGSL018_25447</name>
</gene>